<dbReference type="Proteomes" id="UP000317078">
    <property type="component" value="Unassembled WGS sequence"/>
</dbReference>
<sequence length="59" mass="6343">MAQRNEPRIPDTILDQLLAGSHAQTAFDQGGLLHELSMPVFAPAAYRTPLPSLRAPASC</sequence>
<evidence type="ECO:0000313" key="1">
    <source>
        <dbReference type="EMBL" id="TPG41477.1"/>
    </source>
</evidence>
<gene>
    <name evidence="1" type="ORF">EAH89_28750</name>
</gene>
<protein>
    <submittedName>
        <fullName evidence="1">Uncharacterized protein</fullName>
    </submittedName>
</protein>
<reference evidence="1 2" key="1">
    <citation type="journal article" date="2019" name="Environ. Microbiol.">
        <title>Species interactions and distinct microbial communities in high Arctic permafrost affected cryosols are associated with the CH4 and CO2 gas fluxes.</title>
        <authorList>
            <person name="Altshuler I."/>
            <person name="Hamel J."/>
            <person name="Turney S."/>
            <person name="Magnuson E."/>
            <person name="Levesque R."/>
            <person name="Greer C."/>
            <person name="Whyte L.G."/>
        </authorList>
    </citation>
    <scope>NUCLEOTIDE SEQUENCE [LARGE SCALE GENOMIC DNA]</scope>
    <source>
        <strain evidence="1 2">S9.3B</strain>
    </source>
</reference>
<organism evidence="1 2">
    <name type="scientific">Muricoccus nepalensis</name>
    <dbReference type="NCBI Taxonomy" id="1854500"/>
    <lineage>
        <taxon>Bacteria</taxon>
        <taxon>Pseudomonadati</taxon>
        <taxon>Pseudomonadota</taxon>
        <taxon>Alphaproteobacteria</taxon>
        <taxon>Acetobacterales</taxon>
        <taxon>Roseomonadaceae</taxon>
        <taxon>Muricoccus</taxon>
    </lineage>
</organism>
<evidence type="ECO:0000313" key="2">
    <source>
        <dbReference type="Proteomes" id="UP000317078"/>
    </source>
</evidence>
<accession>A0A502EVA1</accession>
<dbReference type="AlphaFoldDB" id="A0A502EVA1"/>
<name>A0A502EVA1_9PROT</name>
<keyword evidence="2" id="KW-1185">Reference proteome</keyword>
<comment type="caution">
    <text evidence="1">The sequence shown here is derived from an EMBL/GenBank/DDBJ whole genome shotgun (WGS) entry which is preliminary data.</text>
</comment>
<dbReference type="OrthoDB" id="9793302at2"/>
<proteinExistence type="predicted"/>
<dbReference type="EMBL" id="RCZP01000067">
    <property type="protein sequence ID" value="TPG41477.1"/>
    <property type="molecule type" value="Genomic_DNA"/>
</dbReference>